<accession>A0A1H8EWQ3</accession>
<organism evidence="1 2">
    <name type="scientific">Sphingomonas gellani</name>
    <dbReference type="NCBI Taxonomy" id="1166340"/>
    <lineage>
        <taxon>Bacteria</taxon>
        <taxon>Pseudomonadati</taxon>
        <taxon>Pseudomonadota</taxon>
        <taxon>Alphaproteobacteria</taxon>
        <taxon>Sphingomonadales</taxon>
        <taxon>Sphingomonadaceae</taxon>
        <taxon>Sphingomonas</taxon>
    </lineage>
</organism>
<proteinExistence type="predicted"/>
<dbReference type="RefSeq" id="WP_093665870.1">
    <property type="nucleotide sequence ID" value="NZ_FOCF01000005.1"/>
</dbReference>
<evidence type="ECO:0000313" key="1">
    <source>
        <dbReference type="EMBL" id="SEN23830.1"/>
    </source>
</evidence>
<dbReference type="InterPro" id="IPR002060">
    <property type="entry name" value="Squ/phyt_synthse"/>
</dbReference>
<gene>
    <name evidence="1" type="ORF">SAMN05192583_2333</name>
</gene>
<keyword evidence="2" id="KW-1185">Reference proteome</keyword>
<protein>
    <submittedName>
        <fullName evidence="1">Phytoene synthase</fullName>
    </submittedName>
</protein>
<dbReference type="Proteomes" id="UP000199206">
    <property type="component" value="Unassembled WGS sequence"/>
</dbReference>
<name>A0A1H8EWQ3_9SPHN</name>
<dbReference type="OrthoDB" id="9814909at2"/>
<reference evidence="2" key="1">
    <citation type="submission" date="2016-10" db="EMBL/GenBank/DDBJ databases">
        <authorList>
            <person name="Varghese N."/>
            <person name="Submissions S."/>
        </authorList>
    </citation>
    <scope>NUCLEOTIDE SEQUENCE [LARGE SCALE GENOMIC DNA]</scope>
    <source>
        <strain evidence="2">S6-262</strain>
    </source>
</reference>
<sequence length="221" mass="23554">MVNVGVTFVSELPIILAYAPPPHREAFEALLSLDATLAGILRSTREPLVGQMRLTWWNDALLRLDNGPPPAEPTLVGLAAEVLPCGVRGADLARMTSGWEMLLVEPLTEAELVAHGEMRGGGLFDVAARTLGGTIAEVALAGQGWALADVAGNLKDEALAQRARDLAAGRLSQAFGRRWPKPLRALGALALSARMTLAANPRPAGHPLRVARLLRFRLTGR</sequence>
<evidence type="ECO:0000313" key="2">
    <source>
        <dbReference type="Proteomes" id="UP000199206"/>
    </source>
</evidence>
<dbReference type="EMBL" id="FOCF01000005">
    <property type="protein sequence ID" value="SEN23830.1"/>
    <property type="molecule type" value="Genomic_DNA"/>
</dbReference>
<dbReference type="Pfam" id="PF00494">
    <property type="entry name" value="SQS_PSY"/>
    <property type="match status" value="1"/>
</dbReference>
<dbReference type="STRING" id="1166340.SAMN05192583_2333"/>
<dbReference type="AlphaFoldDB" id="A0A1H8EWQ3"/>